<name>A0A814RMS9_9BILA</name>
<dbReference type="InterPro" id="IPR050492">
    <property type="entry name" value="Bact_metal-bind_prot9"/>
</dbReference>
<dbReference type="Gene3D" id="3.40.50.1980">
    <property type="entry name" value="Nitrogenase molybdenum iron protein domain"/>
    <property type="match status" value="1"/>
</dbReference>
<evidence type="ECO:0000313" key="2">
    <source>
        <dbReference type="Proteomes" id="UP000663879"/>
    </source>
</evidence>
<dbReference type="Pfam" id="PF01297">
    <property type="entry name" value="ZnuA"/>
    <property type="match status" value="1"/>
</dbReference>
<reference evidence="1" key="1">
    <citation type="submission" date="2021-02" db="EMBL/GenBank/DDBJ databases">
        <authorList>
            <person name="Nowell W R."/>
        </authorList>
    </citation>
    <scope>NUCLEOTIDE SEQUENCE</scope>
    <source>
        <strain evidence="1">Ploen Becks lab</strain>
    </source>
</reference>
<accession>A0A814RMS9</accession>
<dbReference type="InterPro" id="IPR006127">
    <property type="entry name" value="ZnuA-like"/>
</dbReference>
<protein>
    <submittedName>
        <fullName evidence="1">Uncharacterized protein</fullName>
    </submittedName>
</protein>
<feature type="non-terminal residue" evidence="1">
    <location>
        <position position="133"/>
    </location>
</feature>
<dbReference type="EMBL" id="CAJNOC010009932">
    <property type="protein sequence ID" value="CAF1134693.1"/>
    <property type="molecule type" value="Genomic_DNA"/>
</dbReference>
<comment type="caution">
    <text evidence="1">The sequence shown here is derived from an EMBL/GenBank/DDBJ whole genome shotgun (WGS) entry which is preliminary data.</text>
</comment>
<proteinExistence type="predicted"/>
<dbReference type="Proteomes" id="UP000663879">
    <property type="component" value="Unassembled WGS sequence"/>
</dbReference>
<dbReference type="GO" id="GO:0030001">
    <property type="term" value="P:metal ion transport"/>
    <property type="evidence" value="ECO:0007669"/>
    <property type="project" value="InterPro"/>
</dbReference>
<keyword evidence="2" id="KW-1185">Reference proteome</keyword>
<dbReference type="PANTHER" id="PTHR42953">
    <property type="entry name" value="HIGH-AFFINITY ZINC UPTAKE SYSTEM PROTEIN ZNUA-RELATED"/>
    <property type="match status" value="1"/>
</dbReference>
<dbReference type="GO" id="GO:0046872">
    <property type="term" value="F:metal ion binding"/>
    <property type="evidence" value="ECO:0007669"/>
    <property type="project" value="InterPro"/>
</dbReference>
<dbReference type="SUPFAM" id="SSF53807">
    <property type="entry name" value="Helical backbone' metal receptor"/>
    <property type="match status" value="1"/>
</dbReference>
<organism evidence="1 2">
    <name type="scientific">Brachionus calyciflorus</name>
    <dbReference type="NCBI Taxonomy" id="104777"/>
    <lineage>
        <taxon>Eukaryota</taxon>
        <taxon>Metazoa</taxon>
        <taxon>Spiralia</taxon>
        <taxon>Gnathifera</taxon>
        <taxon>Rotifera</taxon>
        <taxon>Eurotatoria</taxon>
        <taxon>Monogononta</taxon>
        <taxon>Pseudotrocha</taxon>
        <taxon>Ploima</taxon>
        <taxon>Brachionidae</taxon>
        <taxon>Brachionus</taxon>
    </lineage>
</organism>
<gene>
    <name evidence="1" type="ORF">OXX778_LOCUS22632</name>
</gene>
<evidence type="ECO:0000313" key="1">
    <source>
        <dbReference type="EMBL" id="CAF1134693.1"/>
    </source>
</evidence>
<dbReference type="AlphaFoldDB" id="A0A814RMS9"/>
<sequence length="133" mass="14964">MLAKDKANVVVLDKAGGCPHHHNAKPSDKVAIDNSDIIIYIDEDFDGLIAPFLSNYKGKKVKISEFDSIDFSSVEGGVNWHFWLDLKNAKGFRKQLAAIIIRSFPEIKHDVQENLKAALVKIEELDNFKKSKL</sequence>